<evidence type="ECO:0000313" key="1">
    <source>
        <dbReference type="EMBL" id="CAI9292564.1"/>
    </source>
</evidence>
<dbReference type="Proteomes" id="UP001177003">
    <property type="component" value="Chromosome 7"/>
</dbReference>
<gene>
    <name evidence="1" type="ORF">LSALG_LOCUS31631</name>
</gene>
<reference evidence="1" key="1">
    <citation type="submission" date="2023-04" db="EMBL/GenBank/DDBJ databases">
        <authorList>
            <person name="Vijverberg K."/>
            <person name="Xiong W."/>
            <person name="Schranz E."/>
        </authorList>
    </citation>
    <scope>NUCLEOTIDE SEQUENCE</scope>
</reference>
<accession>A0AA35ZI46</accession>
<organism evidence="1 2">
    <name type="scientific">Lactuca saligna</name>
    <name type="common">Willowleaf lettuce</name>
    <dbReference type="NCBI Taxonomy" id="75948"/>
    <lineage>
        <taxon>Eukaryota</taxon>
        <taxon>Viridiplantae</taxon>
        <taxon>Streptophyta</taxon>
        <taxon>Embryophyta</taxon>
        <taxon>Tracheophyta</taxon>
        <taxon>Spermatophyta</taxon>
        <taxon>Magnoliopsida</taxon>
        <taxon>eudicotyledons</taxon>
        <taxon>Gunneridae</taxon>
        <taxon>Pentapetalae</taxon>
        <taxon>asterids</taxon>
        <taxon>campanulids</taxon>
        <taxon>Asterales</taxon>
        <taxon>Asteraceae</taxon>
        <taxon>Cichorioideae</taxon>
        <taxon>Cichorieae</taxon>
        <taxon>Lactucinae</taxon>
        <taxon>Lactuca</taxon>
    </lineage>
</organism>
<protein>
    <submittedName>
        <fullName evidence="1">Uncharacterized protein</fullName>
    </submittedName>
</protein>
<name>A0AA35ZI46_LACSI</name>
<dbReference type="AlphaFoldDB" id="A0AA35ZI46"/>
<keyword evidence="2" id="KW-1185">Reference proteome</keyword>
<dbReference type="EMBL" id="OX465083">
    <property type="protein sequence ID" value="CAI9292564.1"/>
    <property type="molecule type" value="Genomic_DNA"/>
</dbReference>
<sequence length="111" mass="12472">MIVIGGDTFDGTTMTIIGGGSVASIATATSLAVPEKRRQLQAEEVGATRKNLTVKKMVKKFKRPHSDWKICVKVLKRLPLMWKMKKTWRTILYSSRISQLDLLQPAGVDNW</sequence>
<proteinExistence type="predicted"/>
<evidence type="ECO:0000313" key="2">
    <source>
        <dbReference type="Proteomes" id="UP001177003"/>
    </source>
</evidence>